<keyword evidence="6" id="KW-0645">Protease</keyword>
<evidence type="ECO:0000256" key="8">
    <source>
        <dbReference type="ARBA" id="ARBA00022801"/>
    </source>
</evidence>
<sequence>MLSAACLALSLAGCGKSDKPPAAPGNPPAAQAPAPAAPQSAPAAPAAAAGGITLPNFASLVKQEGPAVVNVSAIKRGTPAPMRQGDPLYEFFRRFGGQPDMGEAPTGSVGSGFVISKDGFVLTNAHVIADMDEVSVKLTDKRQFKARVIGADVFTDVALLKIDADNVPVVKIGDPSRLEPGEWVAAIGSPFGFESSITVGVVSAIGRILPGGSYVPFIQTDVAVNPGNSGGPLFSTRGEVVGINSQIYSQTGGYMGISFAIPINIAMDIAKQLQETGKVTRGRIGVQLQELTQDLAQSLGMKNAHGVLVAAVQRNGPADRAGLRPGDVIVSVNKEQVQTAADMARLVGSAKPGSTVDVEVVREGRTAAVQVKVEAMTG</sequence>
<dbReference type="Pfam" id="PF13180">
    <property type="entry name" value="PDZ_2"/>
    <property type="match status" value="1"/>
</dbReference>
<dbReference type="Pfam" id="PF13365">
    <property type="entry name" value="Trypsin_2"/>
    <property type="match status" value="1"/>
</dbReference>
<evidence type="ECO:0000256" key="3">
    <source>
        <dbReference type="ARBA" id="ARBA00010541"/>
    </source>
</evidence>
<evidence type="ECO:0000256" key="5">
    <source>
        <dbReference type="ARBA" id="ARBA00013958"/>
    </source>
</evidence>
<dbReference type="Proteomes" id="UP000482155">
    <property type="component" value="Unassembled WGS sequence"/>
</dbReference>
<dbReference type="CDD" id="cd10839">
    <property type="entry name" value="cpPDZ1_DegP-like"/>
    <property type="match status" value="1"/>
</dbReference>
<keyword evidence="10" id="KW-0346">Stress response</keyword>
<evidence type="ECO:0000256" key="12">
    <source>
        <dbReference type="SAM" id="MobiDB-lite"/>
    </source>
</evidence>
<evidence type="ECO:0000256" key="6">
    <source>
        <dbReference type="ARBA" id="ARBA00022670"/>
    </source>
</evidence>
<name>A0A6B3ST69_9BURK</name>
<evidence type="ECO:0000256" key="9">
    <source>
        <dbReference type="ARBA" id="ARBA00022825"/>
    </source>
</evidence>
<organism evidence="14 15">
    <name type="scientific">Noviherbaspirillum galbum</name>
    <dbReference type="NCBI Taxonomy" id="2709383"/>
    <lineage>
        <taxon>Bacteria</taxon>
        <taxon>Pseudomonadati</taxon>
        <taxon>Pseudomonadota</taxon>
        <taxon>Betaproteobacteria</taxon>
        <taxon>Burkholderiales</taxon>
        <taxon>Oxalobacteraceae</taxon>
        <taxon>Noviherbaspirillum</taxon>
    </lineage>
</organism>
<dbReference type="Gene3D" id="2.30.42.10">
    <property type="match status" value="1"/>
</dbReference>
<dbReference type="GO" id="GO:0042597">
    <property type="term" value="C:periplasmic space"/>
    <property type="evidence" value="ECO:0007669"/>
    <property type="project" value="UniProtKB-SubCell"/>
</dbReference>
<dbReference type="Gene3D" id="2.40.10.120">
    <property type="match status" value="1"/>
</dbReference>
<evidence type="ECO:0000256" key="1">
    <source>
        <dbReference type="ARBA" id="ARBA00001772"/>
    </source>
</evidence>
<gene>
    <name evidence="14" type="ORF">G3574_24070</name>
</gene>
<evidence type="ECO:0000259" key="13">
    <source>
        <dbReference type="PROSITE" id="PS50106"/>
    </source>
</evidence>
<dbReference type="PRINTS" id="PR00834">
    <property type="entry name" value="PROTEASES2C"/>
</dbReference>
<dbReference type="AlphaFoldDB" id="A0A6B3ST69"/>
<keyword evidence="8" id="KW-0378">Hydrolase</keyword>
<dbReference type="InterPro" id="IPR036034">
    <property type="entry name" value="PDZ_sf"/>
</dbReference>
<dbReference type="SMART" id="SM00228">
    <property type="entry name" value="PDZ"/>
    <property type="match status" value="1"/>
</dbReference>
<evidence type="ECO:0000313" key="15">
    <source>
        <dbReference type="Proteomes" id="UP000482155"/>
    </source>
</evidence>
<evidence type="ECO:0000256" key="4">
    <source>
        <dbReference type="ARBA" id="ARBA00013035"/>
    </source>
</evidence>
<keyword evidence="9" id="KW-0720">Serine protease</keyword>
<dbReference type="SUPFAM" id="SSF50156">
    <property type="entry name" value="PDZ domain-like"/>
    <property type="match status" value="1"/>
</dbReference>
<evidence type="ECO:0000313" key="14">
    <source>
        <dbReference type="EMBL" id="NEX64170.1"/>
    </source>
</evidence>
<comment type="subcellular location">
    <subcellularLocation>
        <location evidence="2">Periplasm</location>
    </subcellularLocation>
</comment>
<protein>
    <recommendedName>
        <fullName evidence="5">Probable periplasmic serine endoprotease DegP-like</fullName>
        <ecNumber evidence="4">3.4.21.107</ecNumber>
    </recommendedName>
    <alternativeName>
        <fullName evidence="11">Protease Do</fullName>
    </alternativeName>
</protein>
<keyword evidence="15" id="KW-1185">Reference proteome</keyword>
<evidence type="ECO:0000256" key="7">
    <source>
        <dbReference type="ARBA" id="ARBA00022764"/>
    </source>
</evidence>
<feature type="compositionally biased region" description="Low complexity" evidence="12">
    <location>
        <begin position="28"/>
        <end position="42"/>
    </location>
</feature>
<evidence type="ECO:0000256" key="10">
    <source>
        <dbReference type="ARBA" id="ARBA00023016"/>
    </source>
</evidence>
<comment type="caution">
    <text evidence="14">The sequence shown here is derived from an EMBL/GenBank/DDBJ whole genome shotgun (WGS) entry which is preliminary data.</text>
</comment>
<evidence type="ECO:0000256" key="2">
    <source>
        <dbReference type="ARBA" id="ARBA00004418"/>
    </source>
</evidence>
<dbReference type="InterPro" id="IPR001478">
    <property type="entry name" value="PDZ"/>
</dbReference>
<dbReference type="PANTHER" id="PTHR22939:SF130">
    <property type="entry name" value="PERIPLASMIC SERINE ENDOPROTEASE DEGP-LIKE-RELATED"/>
    <property type="match status" value="1"/>
</dbReference>
<dbReference type="GO" id="GO:0006508">
    <property type="term" value="P:proteolysis"/>
    <property type="evidence" value="ECO:0007669"/>
    <property type="project" value="UniProtKB-KW"/>
</dbReference>
<dbReference type="SUPFAM" id="SSF50494">
    <property type="entry name" value="Trypsin-like serine proteases"/>
    <property type="match status" value="1"/>
</dbReference>
<comment type="similarity">
    <text evidence="3">Belongs to the peptidase S1C family.</text>
</comment>
<dbReference type="GO" id="GO:0004252">
    <property type="term" value="F:serine-type endopeptidase activity"/>
    <property type="evidence" value="ECO:0007669"/>
    <property type="project" value="InterPro"/>
</dbReference>
<feature type="domain" description="PDZ" evidence="13">
    <location>
        <begin position="285"/>
        <end position="338"/>
    </location>
</feature>
<dbReference type="PANTHER" id="PTHR22939">
    <property type="entry name" value="SERINE PROTEASE FAMILY S1C HTRA-RELATED"/>
    <property type="match status" value="1"/>
</dbReference>
<accession>A0A6B3ST69</accession>
<dbReference type="EC" id="3.4.21.107" evidence="4"/>
<reference evidence="14 15" key="1">
    <citation type="submission" date="2020-02" db="EMBL/GenBank/DDBJ databases">
        <authorList>
            <person name="Kim M.K."/>
        </authorList>
    </citation>
    <scope>NUCLEOTIDE SEQUENCE [LARGE SCALE GENOMIC DNA]</scope>
    <source>
        <strain evidence="14 15">17J57-3</strain>
    </source>
</reference>
<evidence type="ECO:0000256" key="11">
    <source>
        <dbReference type="ARBA" id="ARBA00032850"/>
    </source>
</evidence>
<dbReference type="InterPro" id="IPR009003">
    <property type="entry name" value="Peptidase_S1_PA"/>
</dbReference>
<dbReference type="InterPro" id="IPR001940">
    <property type="entry name" value="Peptidase_S1C"/>
</dbReference>
<comment type="catalytic activity">
    <reaction evidence="1">
        <text>Acts on substrates that are at least partially unfolded. The cleavage site P1 residue is normally between a pair of hydrophobic residues, such as Val-|-Val.</text>
        <dbReference type="EC" id="3.4.21.107"/>
    </reaction>
</comment>
<keyword evidence="7" id="KW-0574">Periplasm</keyword>
<feature type="region of interest" description="Disordered" evidence="12">
    <location>
        <begin position="17"/>
        <end position="42"/>
    </location>
</feature>
<proteinExistence type="inferred from homology"/>
<dbReference type="EMBL" id="JAAIVB010000078">
    <property type="protein sequence ID" value="NEX64170.1"/>
    <property type="molecule type" value="Genomic_DNA"/>
</dbReference>
<dbReference type="PROSITE" id="PS50106">
    <property type="entry name" value="PDZ"/>
    <property type="match status" value="1"/>
</dbReference>